<sequence>MERRFQDGSDNEGEVQDFSGKRFDNLEDLSNFRKEEDRMCDWRNYGSVGATLLKIHR</sequence>
<evidence type="ECO:0000313" key="1">
    <source>
        <dbReference type="EMBL" id="CAF2133963.1"/>
    </source>
</evidence>
<dbReference type="EMBL" id="LK032293">
    <property type="protein sequence ID" value="CDY32384.1"/>
    <property type="molecule type" value="Genomic_DNA"/>
</dbReference>
<organism evidence="2 3">
    <name type="scientific">Brassica napus</name>
    <name type="common">Rape</name>
    <dbReference type="NCBI Taxonomy" id="3708"/>
    <lineage>
        <taxon>Eukaryota</taxon>
        <taxon>Viridiplantae</taxon>
        <taxon>Streptophyta</taxon>
        <taxon>Embryophyta</taxon>
        <taxon>Tracheophyta</taxon>
        <taxon>Spermatophyta</taxon>
        <taxon>Magnoliopsida</taxon>
        <taxon>eudicotyledons</taxon>
        <taxon>Gunneridae</taxon>
        <taxon>Pentapetalae</taxon>
        <taxon>rosids</taxon>
        <taxon>malvids</taxon>
        <taxon>Brassicales</taxon>
        <taxon>Brassicaceae</taxon>
        <taxon>Brassiceae</taxon>
        <taxon>Brassica</taxon>
    </lineage>
</organism>
<dbReference type="EMBL" id="HG994357">
    <property type="protein sequence ID" value="CAF2133963.1"/>
    <property type="molecule type" value="Genomic_DNA"/>
</dbReference>
<name>A0A078H4R2_BRANA</name>
<reference evidence="2" key="2">
    <citation type="submission" date="2014-06" db="EMBL/GenBank/DDBJ databases">
        <authorList>
            <person name="Genoscope - CEA"/>
        </authorList>
    </citation>
    <scope>NUCLEOTIDE SEQUENCE</scope>
</reference>
<dbReference type="Proteomes" id="UP001295469">
    <property type="component" value="Chromosome A03"/>
</dbReference>
<dbReference type="PaxDb" id="3708-A0A078H4R2"/>
<dbReference type="Proteomes" id="UP000028999">
    <property type="component" value="Unassembled WGS sequence"/>
</dbReference>
<evidence type="ECO:0000313" key="2">
    <source>
        <dbReference type="EMBL" id="CDY32384.1"/>
    </source>
</evidence>
<keyword evidence="3" id="KW-1185">Reference proteome</keyword>
<accession>A0A078H4R2</accession>
<gene>
    <name evidence="2" type="primary">BnaA03g60700D</name>
    <name evidence="1" type="ORF">DARMORV10_A03P67240.1</name>
    <name evidence="2" type="ORF">GSBRNA2T00051959001</name>
</gene>
<reference evidence="1" key="3">
    <citation type="submission" date="2021-01" db="EMBL/GenBank/DDBJ databases">
        <authorList>
            <consortium name="Genoscope - CEA"/>
            <person name="William W."/>
        </authorList>
    </citation>
    <scope>NUCLEOTIDE SEQUENCE</scope>
</reference>
<evidence type="ECO:0000313" key="3">
    <source>
        <dbReference type="Proteomes" id="UP000028999"/>
    </source>
</evidence>
<dbReference type="Gramene" id="CDY32384">
    <property type="protein sequence ID" value="CDY32384"/>
    <property type="gene ID" value="GSBRNA2T00051959001"/>
</dbReference>
<dbReference type="AlphaFoldDB" id="A0A078H4R2"/>
<proteinExistence type="predicted"/>
<reference evidence="2 3" key="1">
    <citation type="journal article" date="2014" name="Science">
        <title>Plant genetics. Early allopolyploid evolution in the post-Neolithic Brassica napus oilseed genome.</title>
        <authorList>
            <person name="Chalhoub B."/>
            <person name="Denoeud F."/>
            <person name="Liu S."/>
            <person name="Parkin I.A."/>
            <person name="Tang H."/>
            <person name="Wang X."/>
            <person name="Chiquet J."/>
            <person name="Belcram H."/>
            <person name="Tong C."/>
            <person name="Samans B."/>
            <person name="Correa M."/>
            <person name="Da Silva C."/>
            <person name="Just J."/>
            <person name="Falentin C."/>
            <person name="Koh C.S."/>
            <person name="Le Clainche I."/>
            <person name="Bernard M."/>
            <person name="Bento P."/>
            <person name="Noel B."/>
            <person name="Labadie K."/>
            <person name="Alberti A."/>
            <person name="Charles M."/>
            <person name="Arnaud D."/>
            <person name="Guo H."/>
            <person name="Daviaud C."/>
            <person name="Alamery S."/>
            <person name="Jabbari K."/>
            <person name="Zhao M."/>
            <person name="Edger P.P."/>
            <person name="Chelaifa H."/>
            <person name="Tack D."/>
            <person name="Lassalle G."/>
            <person name="Mestiri I."/>
            <person name="Schnel N."/>
            <person name="Le Paslier M.C."/>
            <person name="Fan G."/>
            <person name="Renault V."/>
            <person name="Bayer P.E."/>
            <person name="Golicz A.A."/>
            <person name="Manoli S."/>
            <person name="Lee T.H."/>
            <person name="Thi V.H."/>
            <person name="Chalabi S."/>
            <person name="Hu Q."/>
            <person name="Fan C."/>
            <person name="Tollenaere R."/>
            <person name="Lu Y."/>
            <person name="Battail C."/>
            <person name="Shen J."/>
            <person name="Sidebottom C.H."/>
            <person name="Wang X."/>
            <person name="Canaguier A."/>
            <person name="Chauveau A."/>
            <person name="Berard A."/>
            <person name="Deniot G."/>
            <person name="Guan M."/>
            <person name="Liu Z."/>
            <person name="Sun F."/>
            <person name="Lim Y.P."/>
            <person name="Lyons E."/>
            <person name="Town C.D."/>
            <person name="Bancroft I."/>
            <person name="Wang X."/>
            <person name="Meng J."/>
            <person name="Ma J."/>
            <person name="Pires J.C."/>
            <person name="King G.J."/>
            <person name="Brunel D."/>
            <person name="Delourme R."/>
            <person name="Renard M."/>
            <person name="Aury J.M."/>
            <person name="Adams K.L."/>
            <person name="Batley J."/>
            <person name="Snowdon R.J."/>
            <person name="Tost J."/>
            <person name="Edwards D."/>
            <person name="Zhou Y."/>
            <person name="Hua W."/>
            <person name="Sharpe A.G."/>
            <person name="Paterson A.H."/>
            <person name="Guan C."/>
            <person name="Wincker P."/>
        </authorList>
    </citation>
    <scope>NUCLEOTIDE SEQUENCE [LARGE SCALE GENOMIC DNA]</scope>
    <source>
        <strain evidence="3">cv. Darmor-bzh</strain>
    </source>
</reference>
<protein>
    <submittedName>
        <fullName evidence="1">(rape) hypothetical protein</fullName>
    </submittedName>
    <submittedName>
        <fullName evidence="2">BnaA03g60700D protein</fullName>
    </submittedName>
</protein>